<evidence type="ECO:0000256" key="3">
    <source>
        <dbReference type="SAM" id="Phobius"/>
    </source>
</evidence>
<feature type="coiled-coil region" evidence="1">
    <location>
        <begin position="72"/>
        <end position="116"/>
    </location>
</feature>
<dbReference type="OrthoDB" id="9805799at2"/>
<feature type="coiled-coil region" evidence="1">
    <location>
        <begin position="174"/>
        <end position="201"/>
    </location>
</feature>
<keyword evidence="3" id="KW-1133">Transmembrane helix</keyword>
<evidence type="ECO:0000256" key="2">
    <source>
        <dbReference type="SAM" id="MobiDB-lite"/>
    </source>
</evidence>
<evidence type="ECO:0000313" key="6">
    <source>
        <dbReference type="Proteomes" id="UP000061660"/>
    </source>
</evidence>
<proteinExistence type="predicted"/>
<organism evidence="5 6">
    <name type="scientific">Paenibacillus naphthalenovorans</name>
    <dbReference type="NCBI Taxonomy" id="162209"/>
    <lineage>
        <taxon>Bacteria</taxon>
        <taxon>Bacillati</taxon>
        <taxon>Bacillota</taxon>
        <taxon>Bacilli</taxon>
        <taxon>Bacillales</taxon>
        <taxon>Paenibacillaceae</taxon>
        <taxon>Paenibacillus</taxon>
    </lineage>
</organism>
<feature type="domain" description="M23ase beta-sheet core" evidence="4">
    <location>
        <begin position="233"/>
        <end position="327"/>
    </location>
</feature>
<keyword evidence="6" id="KW-1185">Reference proteome</keyword>
<dbReference type="SUPFAM" id="SSF51261">
    <property type="entry name" value="Duplicated hybrid motif"/>
    <property type="match status" value="1"/>
</dbReference>
<dbReference type="CDD" id="cd12797">
    <property type="entry name" value="M23_peptidase"/>
    <property type="match status" value="1"/>
</dbReference>
<sequence>MKFKWGMKKLTFVIIPENAQRAVVKLRFTHAVLYAAALLLIGLIGWTLAMQSLHLRSELVNERLKADLNDKMQHYDQIVADKNEMIEKLQNEVVLLSEQAKEVKTQMEEVMKLEKDLRSITGGASAPVKEPVAAKGTDDQESAVVQGETGLGGIMIPVEATEILKLSDDTSAEFEGLSEQAGELKNHLAAAREELQRKQRLWRITPNIWPVESRNVTSSFGYRKDPFNNRLSFHSGMDIAAPVNTEVVVTADGTVVSAGYDSGKGNFIIVDHTGGIRTSYMHLNQILVSEGDKVAKGDRIGKVGSTGRSTGAHLHYEVIKQGQSIDPRPYLK</sequence>
<dbReference type="PANTHER" id="PTHR21666">
    <property type="entry name" value="PEPTIDASE-RELATED"/>
    <property type="match status" value="1"/>
</dbReference>
<feature type="transmembrane region" description="Helical" evidence="3">
    <location>
        <begin position="31"/>
        <end position="49"/>
    </location>
</feature>
<evidence type="ECO:0000313" key="5">
    <source>
        <dbReference type="EMBL" id="ALS25341.1"/>
    </source>
</evidence>
<dbReference type="PATRIC" id="fig|162209.4.peg.5368"/>
<dbReference type="InterPro" id="IPR050570">
    <property type="entry name" value="Cell_wall_metabolism_enzyme"/>
</dbReference>
<dbReference type="STRING" id="162209.IJ22_50820"/>
<accession>A0A0U2WD36</accession>
<dbReference type="InterPro" id="IPR016047">
    <property type="entry name" value="M23ase_b-sheet_dom"/>
</dbReference>
<keyword evidence="1" id="KW-0175">Coiled coil</keyword>
<dbReference type="AlphaFoldDB" id="A0A0U2WD36"/>
<evidence type="ECO:0000256" key="1">
    <source>
        <dbReference type="SAM" id="Coils"/>
    </source>
</evidence>
<dbReference type="InterPro" id="IPR011055">
    <property type="entry name" value="Dup_hybrid_motif"/>
</dbReference>
<dbReference type="Pfam" id="PF01551">
    <property type="entry name" value="Peptidase_M23"/>
    <property type="match status" value="1"/>
</dbReference>
<dbReference type="KEGG" id="pnp:IJ22_50820"/>
<reference evidence="6" key="1">
    <citation type="submission" date="2015-12" db="EMBL/GenBank/DDBJ databases">
        <title>Complete genome sequences of two moderately thermophilic Paenibacillus species.</title>
        <authorList>
            <person name="Butler R.III."/>
            <person name="Wang J."/>
            <person name="Stark B.C."/>
            <person name="Pombert J.-F."/>
        </authorList>
    </citation>
    <scope>NUCLEOTIDE SEQUENCE [LARGE SCALE GENOMIC DNA]</scope>
    <source>
        <strain evidence="6">32O-Y</strain>
    </source>
</reference>
<dbReference type="GO" id="GO:0004222">
    <property type="term" value="F:metalloendopeptidase activity"/>
    <property type="evidence" value="ECO:0007669"/>
    <property type="project" value="TreeGrafter"/>
</dbReference>
<dbReference type="FunFam" id="2.70.70.10:FF:000006">
    <property type="entry name" value="M23 family peptidase"/>
    <property type="match status" value="1"/>
</dbReference>
<keyword evidence="3" id="KW-0812">Transmembrane</keyword>
<dbReference type="Gene3D" id="2.70.70.10">
    <property type="entry name" value="Glucose Permease (Domain IIA)"/>
    <property type="match status" value="1"/>
</dbReference>
<protein>
    <submittedName>
        <fullName evidence="5">Peptidase M23</fullName>
    </submittedName>
</protein>
<dbReference type="PANTHER" id="PTHR21666:SF286">
    <property type="entry name" value="LIPOPROTEIN NLPD"/>
    <property type="match status" value="1"/>
</dbReference>
<name>A0A0U2WD36_9BACL</name>
<evidence type="ECO:0000259" key="4">
    <source>
        <dbReference type="Pfam" id="PF01551"/>
    </source>
</evidence>
<gene>
    <name evidence="5" type="ORF">IJ22_50820</name>
</gene>
<reference evidence="5 6" key="2">
    <citation type="journal article" date="2016" name="Genome Announc.">
        <title>Complete Genome Sequences of Two Interactive Moderate Thermophiles, Paenibacillus napthalenovorans 32O-Y and Paenibacillus sp. 32O-W.</title>
        <authorList>
            <person name="Butler R.R.III."/>
            <person name="Wang J."/>
            <person name="Stark B.C."/>
            <person name="Pombert J.F."/>
        </authorList>
    </citation>
    <scope>NUCLEOTIDE SEQUENCE [LARGE SCALE GENOMIC DNA]</scope>
    <source>
        <strain evidence="5 6">32O-Y</strain>
    </source>
</reference>
<keyword evidence="3" id="KW-0472">Membrane</keyword>
<dbReference type="RefSeq" id="WP_062410713.1">
    <property type="nucleotide sequence ID" value="NZ_CP013652.1"/>
</dbReference>
<dbReference type="EMBL" id="CP013652">
    <property type="protein sequence ID" value="ALS25341.1"/>
    <property type="molecule type" value="Genomic_DNA"/>
</dbReference>
<dbReference type="Proteomes" id="UP000061660">
    <property type="component" value="Chromosome"/>
</dbReference>
<feature type="region of interest" description="Disordered" evidence="2">
    <location>
        <begin position="122"/>
        <end position="141"/>
    </location>
</feature>